<evidence type="ECO:0000256" key="12">
    <source>
        <dbReference type="ARBA" id="ARBA00023136"/>
    </source>
</evidence>
<dbReference type="InterPro" id="IPR001841">
    <property type="entry name" value="Znf_RING"/>
</dbReference>
<dbReference type="CDD" id="cd16461">
    <property type="entry name" value="RING-H2_EL5-like"/>
    <property type="match status" value="1"/>
</dbReference>
<dbReference type="GO" id="GO:0061630">
    <property type="term" value="F:ubiquitin protein ligase activity"/>
    <property type="evidence" value="ECO:0007669"/>
    <property type="project" value="UniProtKB-EC"/>
</dbReference>
<sequence>MGKILERERCFFFLGKRIYKKQGRQWIISTTISFSLSISHPILAFHSPQLVIPFLIMAQISPSPTLSPATSTLPCHDQSQEPAIDFNVMVIVAAMICALVCALGLNSMLQCVFQCTRRAVTEPAAWISSRRQNSGLKKREMVALPTSTYAHQGSPSSASGCAICLADFTDGDKLRVLPECNHRFHADCVDKWLLSHSSCPTCRHRLKSSESMPSLEQIVTA</sequence>
<dbReference type="GO" id="GO:0016567">
    <property type="term" value="P:protein ubiquitination"/>
    <property type="evidence" value="ECO:0007669"/>
    <property type="project" value="InterPro"/>
</dbReference>
<keyword evidence="6 15" id="KW-0812">Transmembrane</keyword>
<feature type="transmembrane region" description="Helical" evidence="15">
    <location>
        <begin position="86"/>
        <end position="109"/>
    </location>
</feature>
<evidence type="ECO:0000256" key="7">
    <source>
        <dbReference type="ARBA" id="ARBA00022723"/>
    </source>
</evidence>
<dbReference type="AlphaFoldDB" id="A0A9Q0THJ7"/>
<comment type="pathway">
    <text evidence="3">Protein modification; protein ubiquitination.</text>
</comment>
<evidence type="ECO:0000256" key="9">
    <source>
        <dbReference type="ARBA" id="ARBA00022786"/>
    </source>
</evidence>
<keyword evidence="8 14" id="KW-0863">Zinc-finger</keyword>
<proteinExistence type="inferred from homology"/>
<dbReference type="EC" id="2.3.2.27" evidence="4"/>
<organism evidence="17 18">
    <name type="scientific">Salix purpurea</name>
    <name type="common">Purple osier willow</name>
    <dbReference type="NCBI Taxonomy" id="77065"/>
    <lineage>
        <taxon>Eukaryota</taxon>
        <taxon>Viridiplantae</taxon>
        <taxon>Streptophyta</taxon>
        <taxon>Embryophyta</taxon>
        <taxon>Tracheophyta</taxon>
        <taxon>Spermatophyta</taxon>
        <taxon>Magnoliopsida</taxon>
        <taxon>eudicotyledons</taxon>
        <taxon>Gunneridae</taxon>
        <taxon>Pentapetalae</taxon>
        <taxon>rosids</taxon>
        <taxon>fabids</taxon>
        <taxon>Malpighiales</taxon>
        <taxon>Salicaceae</taxon>
        <taxon>Saliceae</taxon>
        <taxon>Salix</taxon>
    </lineage>
</organism>
<evidence type="ECO:0000256" key="13">
    <source>
        <dbReference type="ARBA" id="ARBA00024209"/>
    </source>
</evidence>
<keyword evidence="7" id="KW-0479">Metal-binding</keyword>
<evidence type="ECO:0000259" key="16">
    <source>
        <dbReference type="PROSITE" id="PS50089"/>
    </source>
</evidence>
<dbReference type="PANTHER" id="PTHR46905">
    <property type="entry name" value="RING-H2 FINGER PROTEIN ATL78"/>
    <property type="match status" value="1"/>
</dbReference>
<dbReference type="OrthoDB" id="8062037at2759"/>
<dbReference type="Proteomes" id="UP001151532">
    <property type="component" value="Chromosome 1"/>
</dbReference>
<dbReference type="PANTHER" id="PTHR46905:SF22">
    <property type="entry name" value="RING-TYPE E3 UBIQUITIN TRANSFERASE"/>
    <property type="match status" value="1"/>
</dbReference>
<dbReference type="Pfam" id="PF13639">
    <property type="entry name" value="zf-RING_2"/>
    <property type="match status" value="1"/>
</dbReference>
<evidence type="ECO:0000256" key="10">
    <source>
        <dbReference type="ARBA" id="ARBA00022833"/>
    </source>
</evidence>
<reference evidence="17" key="2">
    <citation type="journal article" date="2023" name="Int. J. Mol. Sci.">
        <title>De Novo Assembly and Annotation of 11 Diverse Shrub Willow (Salix) Genomes Reveals Novel Gene Organization in Sex-Linked Regions.</title>
        <authorList>
            <person name="Hyden B."/>
            <person name="Feng K."/>
            <person name="Yates T.B."/>
            <person name="Jawdy S."/>
            <person name="Cereghino C."/>
            <person name="Smart L.B."/>
            <person name="Muchero W."/>
        </authorList>
    </citation>
    <scope>NUCLEOTIDE SEQUENCE</scope>
    <source>
        <tissue evidence="17">Shoot tip</tissue>
    </source>
</reference>
<keyword evidence="12 15" id="KW-0472">Membrane</keyword>
<gene>
    <name evidence="17" type="ORF">OIU79_008099</name>
</gene>
<evidence type="ECO:0000313" key="17">
    <source>
        <dbReference type="EMBL" id="KAJ6711804.1"/>
    </source>
</evidence>
<evidence type="ECO:0000256" key="14">
    <source>
        <dbReference type="PROSITE-ProRule" id="PRU00175"/>
    </source>
</evidence>
<evidence type="ECO:0000256" key="8">
    <source>
        <dbReference type="ARBA" id="ARBA00022771"/>
    </source>
</evidence>
<keyword evidence="9" id="KW-0833">Ubl conjugation pathway</keyword>
<evidence type="ECO:0000256" key="5">
    <source>
        <dbReference type="ARBA" id="ARBA00022679"/>
    </source>
</evidence>
<comment type="subcellular location">
    <subcellularLocation>
        <location evidence="2">Membrane</location>
        <topology evidence="2">Single-pass membrane protein</topology>
    </subcellularLocation>
</comment>
<dbReference type="InterPro" id="IPR044602">
    <property type="entry name" value="ATL10/ATL72-79-like"/>
</dbReference>
<name>A0A9Q0THJ7_SALPP</name>
<dbReference type="FunFam" id="3.30.40.10:FF:000187">
    <property type="entry name" value="E3 ubiquitin-protein ligase ATL6"/>
    <property type="match status" value="1"/>
</dbReference>
<evidence type="ECO:0000256" key="11">
    <source>
        <dbReference type="ARBA" id="ARBA00022989"/>
    </source>
</evidence>
<feature type="transmembrane region" description="Helical" evidence="15">
    <location>
        <begin position="26"/>
        <end position="45"/>
    </location>
</feature>
<dbReference type="GO" id="GO:0016020">
    <property type="term" value="C:membrane"/>
    <property type="evidence" value="ECO:0007669"/>
    <property type="project" value="UniProtKB-SubCell"/>
</dbReference>
<protein>
    <recommendedName>
        <fullName evidence="4">RING-type E3 ubiquitin transferase</fullName>
        <ecNumber evidence="4">2.3.2.27</ecNumber>
    </recommendedName>
</protein>
<keyword evidence="10" id="KW-0862">Zinc</keyword>
<accession>A0A9Q0THJ7</accession>
<evidence type="ECO:0000256" key="1">
    <source>
        <dbReference type="ARBA" id="ARBA00000900"/>
    </source>
</evidence>
<evidence type="ECO:0000256" key="3">
    <source>
        <dbReference type="ARBA" id="ARBA00004906"/>
    </source>
</evidence>
<comment type="similarity">
    <text evidence="13">Belongs to the RING-type zinc finger family. ATL subfamily.</text>
</comment>
<evidence type="ECO:0000256" key="6">
    <source>
        <dbReference type="ARBA" id="ARBA00022692"/>
    </source>
</evidence>
<evidence type="ECO:0000256" key="15">
    <source>
        <dbReference type="SAM" id="Phobius"/>
    </source>
</evidence>
<keyword evidence="18" id="KW-1185">Reference proteome</keyword>
<dbReference type="PROSITE" id="PS50089">
    <property type="entry name" value="ZF_RING_2"/>
    <property type="match status" value="1"/>
</dbReference>
<dbReference type="SMART" id="SM00184">
    <property type="entry name" value="RING"/>
    <property type="match status" value="1"/>
</dbReference>
<keyword evidence="5" id="KW-0808">Transferase</keyword>
<dbReference type="EMBL" id="JAPFFK010000015">
    <property type="protein sequence ID" value="KAJ6711804.1"/>
    <property type="molecule type" value="Genomic_DNA"/>
</dbReference>
<dbReference type="Gene3D" id="3.30.40.10">
    <property type="entry name" value="Zinc/RING finger domain, C3HC4 (zinc finger)"/>
    <property type="match status" value="1"/>
</dbReference>
<dbReference type="SUPFAM" id="SSF57850">
    <property type="entry name" value="RING/U-box"/>
    <property type="match status" value="1"/>
</dbReference>
<comment type="caution">
    <text evidence="17">The sequence shown here is derived from an EMBL/GenBank/DDBJ whole genome shotgun (WGS) entry which is preliminary data.</text>
</comment>
<feature type="domain" description="RING-type" evidence="16">
    <location>
        <begin position="161"/>
        <end position="203"/>
    </location>
</feature>
<keyword evidence="11 15" id="KW-1133">Transmembrane helix</keyword>
<comment type="catalytic activity">
    <reaction evidence="1">
        <text>S-ubiquitinyl-[E2 ubiquitin-conjugating enzyme]-L-cysteine + [acceptor protein]-L-lysine = [E2 ubiquitin-conjugating enzyme]-L-cysteine + N(6)-ubiquitinyl-[acceptor protein]-L-lysine.</text>
        <dbReference type="EC" id="2.3.2.27"/>
    </reaction>
</comment>
<evidence type="ECO:0000256" key="2">
    <source>
        <dbReference type="ARBA" id="ARBA00004167"/>
    </source>
</evidence>
<dbReference type="GO" id="GO:0008270">
    <property type="term" value="F:zinc ion binding"/>
    <property type="evidence" value="ECO:0007669"/>
    <property type="project" value="UniProtKB-KW"/>
</dbReference>
<reference evidence="17" key="1">
    <citation type="submission" date="2022-11" db="EMBL/GenBank/DDBJ databases">
        <authorList>
            <person name="Hyden B.L."/>
            <person name="Feng K."/>
            <person name="Yates T."/>
            <person name="Jawdy S."/>
            <person name="Smart L.B."/>
            <person name="Muchero W."/>
        </authorList>
    </citation>
    <scope>NUCLEOTIDE SEQUENCE</scope>
    <source>
        <tissue evidence="17">Shoot tip</tissue>
    </source>
</reference>
<evidence type="ECO:0000256" key="4">
    <source>
        <dbReference type="ARBA" id="ARBA00012483"/>
    </source>
</evidence>
<dbReference type="InterPro" id="IPR013083">
    <property type="entry name" value="Znf_RING/FYVE/PHD"/>
</dbReference>
<evidence type="ECO:0000313" key="18">
    <source>
        <dbReference type="Proteomes" id="UP001151532"/>
    </source>
</evidence>